<dbReference type="OrthoDB" id="2561686at2759"/>
<keyword evidence="1" id="KW-0472">Membrane</keyword>
<evidence type="ECO:0000256" key="1">
    <source>
        <dbReference type="SAM" id="Phobius"/>
    </source>
</evidence>
<keyword evidence="1" id="KW-0812">Transmembrane</keyword>
<dbReference type="AlphaFoldDB" id="A0A1V6PYQ9"/>
<feature type="transmembrane region" description="Helical" evidence="1">
    <location>
        <begin position="65"/>
        <end position="84"/>
    </location>
</feature>
<protein>
    <submittedName>
        <fullName evidence="2">Uncharacterized protein</fullName>
    </submittedName>
</protein>
<dbReference type="EMBL" id="MDYN01000023">
    <property type="protein sequence ID" value="OQD82158.1"/>
    <property type="molecule type" value="Genomic_DNA"/>
</dbReference>
<keyword evidence="1" id="KW-1133">Transmembrane helix</keyword>
<evidence type="ECO:0000313" key="2">
    <source>
        <dbReference type="EMBL" id="OQD82158.1"/>
    </source>
</evidence>
<accession>A0A1V6PYQ9</accession>
<proteinExistence type="predicted"/>
<organism evidence="2 3">
    <name type="scientific">Penicillium antarcticum</name>
    <dbReference type="NCBI Taxonomy" id="416450"/>
    <lineage>
        <taxon>Eukaryota</taxon>
        <taxon>Fungi</taxon>
        <taxon>Dikarya</taxon>
        <taxon>Ascomycota</taxon>
        <taxon>Pezizomycotina</taxon>
        <taxon>Eurotiomycetes</taxon>
        <taxon>Eurotiomycetidae</taxon>
        <taxon>Eurotiales</taxon>
        <taxon>Aspergillaceae</taxon>
        <taxon>Penicillium</taxon>
    </lineage>
</organism>
<sequence>MASIITSIKDIVTSMLELTVSVCHTTFDAIFGLLRAIASSFIGTLRVALRAVGNTFEAAGGLWKFLASNIIVLAVIAGGTYGYLQYQSRQRRPVKFGNSKLS</sequence>
<dbReference type="Proteomes" id="UP000191672">
    <property type="component" value="Unassembled WGS sequence"/>
</dbReference>
<reference evidence="3" key="1">
    <citation type="journal article" date="2017" name="Nat. Microbiol.">
        <title>Global analysis of biosynthetic gene clusters reveals vast potential of secondary metabolite production in Penicillium species.</title>
        <authorList>
            <person name="Nielsen J.C."/>
            <person name="Grijseels S."/>
            <person name="Prigent S."/>
            <person name="Ji B."/>
            <person name="Dainat J."/>
            <person name="Nielsen K.F."/>
            <person name="Frisvad J.C."/>
            <person name="Workman M."/>
            <person name="Nielsen J."/>
        </authorList>
    </citation>
    <scope>NUCLEOTIDE SEQUENCE [LARGE SCALE GENOMIC DNA]</scope>
    <source>
        <strain evidence="3">IBT 31811</strain>
    </source>
</reference>
<gene>
    <name evidence="2" type="ORF">PENANT_c023G03396</name>
</gene>
<evidence type="ECO:0000313" key="3">
    <source>
        <dbReference type="Proteomes" id="UP000191672"/>
    </source>
</evidence>
<keyword evidence="3" id="KW-1185">Reference proteome</keyword>
<name>A0A1V6PYQ9_9EURO</name>
<comment type="caution">
    <text evidence="2">The sequence shown here is derived from an EMBL/GenBank/DDBJ whole genome shotgun (WGS) entry which is preliminary data.</text>
</comment>